<sequence>MYVFGGLYGFSKYLNDLHVYDGDSNTWIQPTINDKDATHHNNKYQYSSNMPCPRAWHTATAVGNTQILIFGGTSGRLDFYSDVWIYNIPTNSWFQIEVTGTVPSPRCSHTLTKIYYDKQYFDDIAQEKDTTQSKKTNDTTKKIRLRLVVFGGLTSYEVNTKDLPEKARKTILLRANQSFKRLKSAMSSDSMLSIGDSEDADEDDAASEGVRNTNEEKDSNIDINLSALSKQMMRREKSGQKSKEEDRTDKKEDEEDDEITEINKIELNDEIFELRLEA</sequence>
<evidence type="ECO:0000313" key="3">
    <source>
        <dbReference type="Proteomes" id="UP000023152"/>
    </source>
</evidence>
<dbReference type="OrthoDB" id="10251809at2759"/>
<evidence type="ECO:0000256" key="1">
    <source>
        <dbReference type="SAM" id="MobiDB-lite"/>
    </source>
</evidence>
<reference evidence="2 3" key="1">
    <citation type="journal article" date="2013" name="Curr. Biol.">
        <title>The Genome of the Foraminiferan Reticulomyxa filosa.</title>
        <authorList>
            <person name="Glockner G."/>
            <person name="Hulsmann N."/>
            <person name="Schleicher M."/>
            <person name="Noegel A.A."/>
            <person name="Eichinger L."/>
            <person name="Gallinger C."/>
            <person name="Pawlowski J."/>
            <person name="Sierra R."/>
            <person name="Euteneuer U."/>
            <person name="Pillet L."/>
            <person name="Moustafa A."/>
            <person name="Platzer M."/>
            <person name="Groth M."/>
            <person name="Szafranski K."/>
            <person name="Schliwa M."/>
        </authorList>
    </citation>
    <scope>NUCLEOTIDE SEQUENCE [LARGE SCALE GENOMIC DNA]</scope>
</reference>
<name>X6NBP5_RETFI</name>
<dbReference type="Gene3D" id="2.120.10.80">
    <property type="entry name" value="Kelch-type beta propeller"/>
    <property type="match status" value="1"/>
</dbReference>
<gene>
    <name evidence="2" type="ORF">RFI_13782</name>
</gene>
<dbReference type="Proteomes" id="UP000023152">
    <property type="component" value="Unassembled WGS sequence"/>
</dbReference>
<keyword evidence="3" id="KW-1185">Reference proteome</keyword>
<proteinExistence type="predicted"/>
<feature type="compositionally biased region" description="Basic and acidic residues" evidence="1">
    <location>
        <begin position="233"/>
        <end position="251"/>
    </location>
</feature>
<dbReference type="Pfam" id="PF24681">
    <property type="entry name" value="Kelch_KLHDC2_KLHL20_DRC7"/>
    <property type="match status" value="1"/>
</dbReference>
<comment type="caution">
    <text evidence="2">The sequence shown here is derived from an EMBL/GenBank/DDBJ whole genome shotgun (WGS) entry which is preliminary data.</text>
</comment>
<dbReference type="InterPro" id="IPR015915">
    <property type="entry name" value="Kelch-typ_b-propeller"/>
</dbReference>
<protein>
    <submittedName>
        <fullName evidence="2">Kelch repeat protein</fullName>
    </submittedName>
</protein>
<dbReference type="PANTHER" id="PTHR23244">
    <property type="entry name" value="KELCH REPEAT DOMAIN"/>
    <property type="match status" value="1"/>
</dbReference>
<dbReference type="SUPFAM" id="SSF117281">
    <property type="entry name" value="Kelch motif"/>
    <property type="match status" value="1"/>
</dbReference>
<feature type="compositionally biased region" description="Acidic residues" evidence="1">
    <location>
        <begin position="196"/>
        <end position="206"/>
    </location>
</feature>
<dbReference type="AlphaFoldDB" id="X6NBP5"/>
<organism evidence="2 3">
    <name type="scientific">Reticulomyxa filosa</name>
    <dbReference type="NCBI Taxonomy" id="46433"/>
    <lineage>
        <taxon>Eukaryota</taxon>
        <taxon>Sar</taxon>
        <taxon>Rhizaria</taxon>
        <taxon>Retaria</taxon>
        <taxon>Foraminifera</taxon>
        <taxon>Monothalamids</taxon>
        <taxon>Reticulomyxidae</taxon>
        <taxon>Reticulomyxa</taxon>
    </lineage>
</organism>
<accession>X6NBP5</accession>
<evidence type="ECO:0000313" key="2">
    <source>
        <dbReference type="EMBL" id="ETO23401.1"/>
    </source>
</evidence>
<dbReference type="EMBL" id="ASPP01009982">
    <property type="protein sequence ID" value="ETO23401.1"/>
    <property type="molecule type" value="Genomic_DNA"/>
</dbReference>
<feature type="region of interest" description="Disordered" evidence="1">
    <location>
        <begin position="190"/>
        <end position="258"/>
    </location>
</feature>